<keyword evidence="5 9" id="KW-0064">Aspartyl protease</keyword>
<dbReference type="GO" id="GO:0004190">
    <property type="term" value="F:aspartic-type endopeptidase activity"/>
    <property type="evidence" value="ECO:0007669"/>
    <property type="project" value="UniProtKB-UniRule"/>
</dbReference>
<keyword evidence="2 9" id="KW-1003">Cell membrane</keyword>
<feature type="transmembrane region" description="Helical" evidence="9">
    <location>
        <begin position="107"/>
        <end position="124"/>
    </location>
</feature>
<dbReference type="PROSITE" id="PS00855">
    <property type="entry name" value="SPASE_II"/>
    <property type="match status" value="1"/>
</dbReference>
<evidence type="ECO:0000256" key="8">
    <source>
        <dbReference type="ARBA" id="ARBA00023136"/>
    </source>
</evidence>
<keyword evidence="13" id="KW-1185">Reference proteome</keyword>
<evidence type="ECO:0000256" key="7">
    <source>
        <dbReference type="ARBA" id="ARBA00022989"/>
    </source>
</evidence>
<evidence type="ECO:0000256" key="1">
    <source>
        <dbReference type="ARBA" id="ARBA00006139"/>
    </source>
</evidence>
<feature type="transmembrane region" description="Helical" evidence="9">
    <location>
        <begin position="21"/>
        <end position="42"/>
    </location>
</feature>
<evidence type="ECO:0000256" key="11">
    <source>
        <dbReference type="RuleBase" id="RU004181"/>
    </source>
</evidence>
<evidence type="ECO:0000313" key="12">
    <source>
        <dbReference type="EMBL" id="RMW98762.1"/>
    </source>
</evidence>
<feature type="active site" evidence="9">
    <location>
        <position position="152"/>
    </location>
</feature>
<keyword evidence="12" id="KW-0449">Lipoprotein</keyword>
<sequence length="190" mass="21259">MTPQAAFPPSAPSLQPHRAPLWRWLLLALVLVVLDQGIKLWIVQNYAWGHSSAITSFFNFVRVHNTGAAFSFLAGHDGWQRWFFVGIAAIASAFLIWQLRSHGQHKLFALALTLILGGAIGNAIDRLAYGYVVDYLDFHWAGRHFPAFNLADMAITAGVIGMLLVEWQRWREERRQQASSAHGAGQGPER</sequence>
<dbReference type="PANTHER" id="PTHR33695">
    <property type="entry name" value="LIPOPROTEIN SIGNAL PEPTIDASE"/>
    <property type="match status" value="1"/>
</dbReference>
<dbReference type="EMBL" id="RDQL01000010">
    <property type="protein sequence ID" value="RMW98762.1"/>
    <property type="molecule type" value="Genomic_DNA"/>
</dbReference>
<evidence type="ECO:0000256" key="9">
    <source>
        <dbReference type="HAMAP-Rule" id="MF_00161"/>
    </source>
</evidence>
<keyword evidence="8 9" id="KW-0472">Membrane</keyword>
<dbReference type="PANTHER" id="PTHR33695:SF1">
    <property type="entry name" value="LIPOPROTEIN SIGNAL PEPTIDASE"/>
    <property type="match status" value="1"/>
</dbReference>
<gene>
    <name evidence="9" type="primary">lspA</name>
    <name evidence="12" type="ORF">EBQ25_08565</name>
</gene>
<evidence type="ECO:0000256" key="4">
    <source>
        <dbReference type="ARBA" id="ARBA00022692"/>
    </source>
</evidence>
<comment type="function">
    <text evidence="9 10">This protein specifically catalyzes the removal of signal peptides from prolipoproteins.</text>
</comment>
<evidence type="ECO:0000313" key="13">
    <source>
        <dbReference type="Proteomes" id="UP000267035"/>
    </source>
</evidence>
<evidence type="ECO:0000256" key="2">
    <source>
        <dbReference type="ARBA" id="ARBA00022475"/>
    </source>
</evidence>
<comment type="catalytic activity">
    <reaction evidence="9 10">
        <text>Release of signal peptides from bacterial membrane prolipoproteins. Hydrolyzes -Xaa-Yaa-Zaa-|-(S,diacylglyceryl)Cys-, in which Xaa is hydrophobic (preferably Leu), and Yaa (Ala or Ser) and Zaa (Gly or Ala) have small, neutral side chains.</text>
        <dbReference type="EC" id="3.4.23.36"/>
    </reaction>
</comment>
<dbReference type="UniPathway" id="UPA00665"/>
<dbReference type="PRINTS" id="PR00781">
    <property type="entry name" value="LIPOSIGPTASE"/>
</dbReference>
<dbReference type="AlphaFoldDB" id="A0A3M6Q6F1"/>
<comment type="subcellular location">
    <subcellularLocation>
        <location evidence="9">Cell membrane</location>
        <topology evidence="9">Multi-pass membrane protein</topology>
    </subcellularLocation>
</comment>
<protein>
    <recommendedName>
        <fullName evidence="9">Lipoprotein signal peptidase</fullName>
        <ecNumber evidence="9">3.4.23.36</ecNumber>
    </recommendedName>
    <alternativeName>
        <fullName evidence="9">Prolipoprotein signal peptidase</fullName>
    </alternativeName>
    <alternativeName>
        <fullName evidence="9">Signal peptidase II</fullName>
        <shortName evidence="9">SPase II</shortName>
    </alternativeName>
</protein>
<comment type="caution">
    <text evidence="12">The sequence shown here is derived from an EMBL/GenBank/DDBJ whole genome shotgun (WGS) entry which is preliminary data.</text>
</comment>
<comment type="pathway">
    <text evidence="9">Protein modification; lipoprotein biosynthesis (signal peptide cleavage).</text>
</comment>
<dbReference type="NCBIfam" id="TIGR00077">
    <property type="entry name" value="lspA"/>
    <property type="match status" value="1"/>
</dbReference>
<dbReference type="GO" id="GO:0006508">
    <property type="term" value="P:proteolysis"/>
    <property type="evidence" value="ECO:0007669"/>
    <property type="project" value="UniProtKB-KW"/>
</dbReference>
<evidence type="ECO:0000256" key="5">
    <source>
        <dbReference type="ARBA" id="ARBA00022750"/>
    </source>
</evidence>
<keyword evidence="6 9" id="KW-0378">Hydrolase</keyword>
<dbReference type="HAMAP" id="MF_00161">
    <property type="entry name" value="LspA"/>
    <property type="match status" value="1"/>
</dbReference>
<evidence type="ECO:0000256" key="10">
    <source>
        <dbReference type="RuleBase" id="RU000594"/>
    </source>
</evidence>
<keyword evidence="3 9" id="KW-0645">Protease</keyword>
<dbReference type="Proteomes" id="UP000267035">
    <property type="component" value="Unassembled WGS sequence"/>
</dbReference>
<feature type="transmembrane region" description="Helical" evidence="9">
    <location>
        <begin position="144"/>
        <end position="165"/>
    </location>
</feature>
<reference evidence="12 13" key="1">
    <citation type="submission" date="2018-10" db="EMBL/GenBank/DDBJ databases">
        <title>Comamonadaceae CDC group NO-1 genome sequencing and assembly.</title>
        <authorList>
            <person name="Bernier A.-M."/>
            <person name="Bernard K."/>
        </authorList>
    </citation>
    <scope>NUCLEOTIDE SEQUENCE [LARGE SCALE GENOMIC DNA]</scope>
    <source>
        <strain evidence="12 13">NML161473</strain>
    </source>
</reference>
<keyword evidence="7 9" id="KW-1133">Transmembrane helix</keyword>
<feature type="transmembrane region" description="Helical" evidence="9">
    <location>
        <begin position="82"/>
        <end position="100"/>
    </location>
</feature>
<feature type="active site" evidence="9">
    <location>
        <position position="134"/>
    </location>
</feature>
<comment type="similarity">
    <text evidence="1 9 11">Belongs to the peptidase A8 family.</text>
</comment>
<dbReference type="EC" id="3.4.23.36" evidence="9"/>
<dbReference type="Pfam" id="PF01252">
    <property type="entry name" value="Peptidase_A8"/>
    <property type="match status" value="1"/>
</dbReference>
<dbReference type="InterPro" id="IPR001872">
    <property type="entry name" value="Peptidase_A8"/>
</dbReference>
<dbReference type="RefSeq" id="WP_122254208.1">
    <property type="nucleotide sequence ID" value="NZ_RDQL01000010.1"/>
</dbReference>
<name>A0A3M6Q6F1_9BURK</name>
<evidence type="ECO:0000256" key="6">
    <source>
        <dbReference type="ARBA" id="ARBA00022801"/>
    </source>
</evidence>
<evidence type="ECO:0000256" key="3">
    <source>
        <dbReference type="ARBA" id="ARBA00022670"/>
    </source>
</evidence>
<dbReference type="GO" id="GO:0005886">
    <property type="term" value="C:plasma membrane"/>
    <property type="evidence" value="ECO:0007669"/>
    <property type="project" value="UniProtKB-SubCell"/>
</dbReference>
<accession>A0A3M6Q6F1</accession>
<proteinExistence type="inferred from homology"/>
<organism evidence="12 13">
    <name type="scientific">Allofranklinella schreckenbergeri</name>
    <dbReference type="NCBI Taxonomy" id="1076744"/>
    <lineage>
        <taxon>Bacteria</taxon>
        <taxon>Pseudomonadati</taxon>
        <taxon>Pseudomonadota</taxon>
        <taxon>Betaproteobacteria</taxon>
        <taxon>Burkholderiales</taxon>
        <taxon>Comamonadaceae</taxon>
        <taxon>Allofranklinella</taxon>
    </lineage>
</organism>
<keyword evidence="4 9" id="KW-0812">Transmembrane</keyword>